<evidence type="ECO:0000313" key="6">
    <source>
        <dbReference type="Proteomes" id="UP000886687"/>
    </source>
</evidence>
<keyword evidence="2" id="KW-0328">Glycosyltransferase</keyword>
<dbReference type="GO" id="GO:0016757">
    <property type="term" value="F:glycosyltransferase activity"/>
    <property type="evidence" value="ECO:0007669"/>
    <property type="project" value="UniProtKB-KW"/>
</dbReference>
<sequence>MSESSASKIVAVTVTYNIDHSFEASLQSYLHQVALVVIVDNSTETEAQNRVSAIAQAHPEQIFLIQNGDNLGLAKAQNLGIRHALDEDADWVLLMDDDSSADPQMVERLVQAKQIYPTHPGTGIVVPKYLEQSVNREALFVTAPGGKYHWPRFAKVGFSGQPILQDIFIAISSGSLIKAELFEEIGMIRESFDIDYLDVDYCLRAIEAGYRIVAVRDAVLRHNLGEQTKHHFLGRHFFAWNHSARRRFTIYRNRTRIWREQLFRFPGFVLFDFMAALMDLFRIIMFEQQKSVKLKSVLKGMGLGLFGSGLRKQASDSAANTVSG</sequence>
<evidence type="ECO:0000256" key="2">
    <source>
        <dbReference type="ARBA" id="ARBA00022676"/>
    </source>
</evidence>
<dbReference type="Gene3D" id="3.90.550.10">
    <property type="entry name" value="Spore Coat Polysaccharide Biosynthesis Protein SpsA, Chain A"/>
    <property type="match status" value="1"/>
</dbReference>
<dbReference type="AlphaFoldDB" id="A0A9E4K1I8"/>
<proteinExistence type="inferred from homology"/>
<dbReference type="PANTHER" id="PTHR43179:SF12">
    <property type="entry name" value="GALACTOFURANOSYLTRANSFERASE GLFT2"/>
    <property type="match status" value="1"/>
</dbReference>
<name>A0A9E4K1I8_9GAMM</name>
<protein>
    <submittedName>
        <fullName evidence="5">Glycosyltransferase family 2 protein</fullName>
    </submittedName>
</protein>
<dbReference type="Pfam" id="PF00535">
    <property type="entry name" value="Glycos_transf_2"/>
    <property type="match status" value="1"/>
</dbReference>
<comment type="similarity">
    <text evidence="1">Belongs to the glycosyltransferase 2 family.</text>
</comment>
<accession>A0A9E4K1I8</accession>
<dbReference type="SUPFAM" id="SSF53448">
    <property type="entry name" value="Nucleotide-diphospho-sugar transferases"/>
    <property type="match status" value="1"/>
</dbReference>
<gene>
    <name evidence="5" type="ORF">JAZ04_03540</name>
</gene>
<dbReference type="CDD" id="cd02526">
    <property type="entry name" value="GT2_RfbF_like"/>
    <property type="match status" value="1"/>
</dbReference>
<keyword evidence="3" id="KW-0808">Transferase</keyword>
<dbReference type="InterPro" id="IPR001173">
    <property type="entry name" value="Glyco_trans_2-like"/>
</dbReference>
<evidence type="ECO:0000256" key="1">
    <source>
        <dbReference type="ARBA" id="ARBA00006739"/>
    </source>
</evidence>
<dbReference type="EMBL" id="JAEPDI010000001">
    <property type="protein sequence ID" value="MCG7937917.1"/>
    <property type="molecule type" value="Genomic_DNA"/>
</dbReference>
<dbReference type="Proteomes" id="UP000886687">
    <property type="component" value="Unassembled WGS sequence"/>
</dbReference>
<comment type="caution">
    <text evidence="5">The sequence shown here is derived from an EMBL/GenBank/DDBJ whole genome shotgun (WGS) entry which is preliminary data.</text>
</comment>
<dbReference type="PANTHER" id="PTHR43179">
    <property type="entry name" value="RHAMNOSYLTRANSFERASE WBBL"/>
    <property type="match status" value="1"/>
</dbReference>
<feature type="domain" description="Glycosyltransferase 2-like" evidence="4">
    <location>
        <begin position="12"/>
        <end position="116"/>
    </location>
</feature>
<evidence type="ECO:0000259" key="4">
    <source>
        <dbReference type="Pfam" id="PF00535"/>
    </source>
</evidence>
<evidence type="ECO:0000256" key="3">
    <source>
        <dbReference type="ARBA" id="ARBA00022679"/>
    </source>
</evidence>
<reference evidence="5" key="1">
    <citation type="journal article" date="2021" name="Proc. Natl. Acad. Sci. U.S.A.">
        <title>Global biogeography of chemosynthetic symbionts reveals both localized and globally distributed symbiont groups. .</title>
        <authorList>
            <person name="Osvatic J.T."/>
            <person name="Wilkins L.G.E."/>
            <person name="Leibrecht L."/>
            <person name="Leray M."/>
            <person name="Zauner S."/>
            <person name="Polzin J."/>
            <person name="Camacho Y."/>
            <person name="Gros O."/>
            <person name="van Gils J.A."/>
            <person name="Eisen J.A."/>
            <person name="Petersen J.M."/>
            <person name="Yuen B."/>
        </authorList>
    </citation>
    <scope>NUCLEOTIDE SEQUENCE</scope>
    <source>
        <strain evidence="5">MAGL173</strain>
    </source>
</reference>
<evidence type="ECO:0000313" key="5">
    <source>
        <dbReference type="EMBL" id="MCG7937917.1"/>
    </source>
</evidence>
<organism evidence="5 6">
    <name type="scientific">Candidatus Thiodiazotropha lotti</name>
    <dbReference type="NCBI Taxonomy" id="2792787"/>
    <lineage>
        <taxon>Bacteria</taxon>
        <taxon>Pseudomonadati</taxon>
        <taxon>Pseudomonadota</taxon>
        <taxon>Gammaproteobacteria</taxon>
        <taxon>Chromatiales</taxon>
        <taxon>Sedimenticolaceae</taxon>
        <taxon>Candidatus Thiodiazotropha</taxon>
    </lineage>
</organism>
<dbReference type="InterPro" id="IPR029044">
    <property type="entry name" value="Nucleotide-diphossugar_trans"/>
</dbReference>